<gene>
    <name evidence="1" type="ORF">GCM10010995_24220</name>
</gene>
<comment type="caution">
    <text evidence="1">The sequence shown here is derived from an EMBL/GenBank/DDBJ whole genome shotgun (WGS) entry which is preliminary data.</text>
</comment>
<accession>A0A8J2Z6K7</accession>
<dbReference type="Proteomes" id="UP000636949">
    <property type="component" value="Unassembled WGS sequence"/>
</dbReference>
<name>A0A8J2Z6K7_9GAMM</name>
<reference evidence="1" key="2">
    <citation type="submission" date="2020-09" db="EMBL/GenBank/DDBJ databases">
        <authorList>
            <person name="Sun Q."/>
            <person name="Zhou Y."/>
        </authorList>
    </citation>
    <scope>NUCLEOTIDE SEQUENCE</scope>
    <source>
        <strain evidence="1">CGMCC 1.15758</strain>
    </source>
</reference>
<reference evidence="1" key="1">
    <citation type="journal article" date="2014" name="Int. J. Syst. Evol. Microbiol.">
        <title>Complete genome sequence of Corynebacterium casei LMG S-19264T (=DSM 44701T), isolated from a smear-ripened cheese.</title>
        <authorList>
            <consortium name="US DOE Joint Genome Institute (JGI-PGF)"/>
            <person name="Walter F."/>
            <person name="Albersmeier A."/>
            <person name="Kalinowski J."/>
            <person name="Ruckert C."/>
        </authorList>
    </citation>
    <scope>NUCLEOTIDE SEQUENCE</scope>
    <source>
        <strain evidence="1">CGMCC 1.15758</strain>
    </source>
</reference>
<organism evidence="1 2">
    <name type="scientific">Cysteiniphilum litorale</name>
    <dbReference type="NCBI Taxonomy" id="2056700"/>
    <lineage>
        <taxon>Bacteria</taxon>
        <taxon>Pseudomonadati</taxon>
        <taxon>Pseudomonadota</taxon>
        <taxon>Gammaproteobacteria</taxon>
        <taxon>Thiotrichales</taxon>
        <taxon>Fastidiosibacteraceae</taxon>
        <taxon>Cysteiniphilum</taxon>
    </lineage>
</organism>
<sequence length="187" mass="21387">MSDINEIMEKIYHSRISKTKSLIECQGIRSYKQLALESEVDHSQITRAMNKEVPFTEKNARKIECAYNLPILSLDTTDHIDSIEIFLDNDIFKKSLTTMKVPYKLGDFGVKLTKQYNAYLTTNTIMIFKYESDILKLSNGSLCLIEVNEINVIAYYDVGVFYSISGDTQHHGEIVNLVSSCKAVFYN</sequence>
<evidence type="ECO:0000313" key="1">
    <source>
        <dbReference type="EMBL" id="GGG05869.1"/>
    </source>
</evidence>
<proteinExistence type="predicted"/>
<dbReference type="AlphaFoldDB" id="A0A8J2Z6K7"/>
<evidence type="ECO:0000313" key="2">
    <source>
        <dbReference type="Proteomes" id="UP000636949"/>
    </source>
</evidence>
<keyword evidence="2" id="KW-1185">Reference proteome</keyword>
<dbReference type="EMBL" id="BMJS01000038">
    <property type="protein sequence ID" value="GGG05869.1"/>
    <property type="molecule type" value="Genomic_DNA"/>
</dbReference>
<dbReference type="RefSeq" id="WP_117003985.1">
    <property type="nucleotide sequence ID" value="NZ_BMJS01000038.1"/>
</dbReference>
<protein>
    <submittedName>
        <fullName evidence="1">Uncharacterized protein</fullName>
    </submittedName>
</protein>